<evidence type="ECO:0000256" key="2">
    <source>
        <dbReference type="ARBA" id="ARBA00022679"/>
    </source>
</evidence>
<keyword evidence="1" id="KW-0328">Glycosyltransferase</keyword>
<dbReference type="CDD" id="cd03801">
    <property type="entry name" value="GT4_PimA-like"/>
    <property type="match status" value="1"/>
</dbReference>
<dbReference type="RefSeq" id="WP_207787302.1">
    <property type="nucleotide sequence ID" value="NZ_QEKW01000010.1"/>
</dbReference>
<dbReference type="AlphaFoldDB" id="A0A2U1F740"/>
<dbReference type="GO" id="GO:0016757">
    <property type="term" value="F:glycosyltransferase activity"/>
    <property type="evidence" value="ECO:0007669"/>
    <property type="project" value="UniProtKB-KW"/>
</dbReference>
<evidence type="ECO:0000313" key="5">
    <source>
        <dbReference type="Proteomes" id="UP000245639"/>
    </source>
</evidence>
<keyword evidence="5" id="KW-1185">Reference proteome</keyword>
<dbReference type="SUPFAM" id="SSF53756">
    <property type="entry name" value="UDP-Glycosyltransferase/glycogen phosphorylase"/>
    <property type="match status" value="1"/>
</dbReference>
<evidence type="ECO:0000259" key="3">
    <source>
        <dbReference type="Pfam" id="PF13579"/>
    </source>
</evidence>
<dbReference type="PANTHER" id="PTHR12526">
    <property type="entry name" value="GLYCOSYLTRANSFERASE"/>
    <property type="match status" value="1"/>
</dbReference>
<dbReference type="Pfam" id="PF13579">
    <property type="entry name" value="Glyco_trans_4_4"/>
    <property type="match status" value="1"/>
</dbReference>
<dbReference type="Pfam" id="PF13692">
    <property type="entry name" value="Glyco_trans_1_4"/>
    <property type="match status" value="1"/>
</dbReference>
<dbReference type="Gene3D" id="3.40.50.2000">
    <property type="entry name" value="Glycogen Phosphorylase B"/>
    <property type="match status" value="2"/>
</dbReference>
<dbReference type="EMBL" id="QEKW01000010">
    <property type="protein sequence ID" value="PVZ07996.1"/>
    <property type="molecule type" value="Genomic_DNA"/>
</dbReference>
<accession>A0A2U1F740</accession>
<dbReference type="Proteomes" id="UP000245639">
    <property type="component" value="Unassembled WGS sequence"/>
</dbReference>
<reference evidence="4 5" key="1">
    <citation type="submission" date="2018-04" db="EMBL/GenBank/DDBJ databases">
        <title>Genomic Encyclopedia of Type Strains, Phase IV (KMG-IV): sequencing the most valuable type-strain genomes for metagenomic binning, comparative biology and taxonomic classification.</title>
        <authorList>
            <person name="Goeker M."/>
        </authorList>
    </citation>
    <scope>NUCLEOTIDE SEQUENCE [LARGE SCALE GENOMIC DNA]</scope>
    <source>
        <strain evidence="4 5">DSM 45771</strain>
    </source>
</reference>
<dbReference type="InterPro" id="IPR028098">
    <property type="entry name" value="Glyco_trans_4-like_N"/>
</dbReference>
<comment type="caution">
    <text evidence="4">The sequence shown here is derived from an EMBL/GenBank/DDBJ whole genome shotgun (WGS) entry which is preliminary data.</text>
</comment>
<evidence type="ECO:0000256" key="1">
    <source>
        <dbReference type="ARBA" id="ARBA00022676"/>
    </source>
</evidence>
<gene>
    <name evidence="4" type="ORF">C8D89_110150</name>
</gene>
<name>A0A2U1F740_9PSEU</name>
<sequence>MLWVSTSLATQGGISAAVRTLAGTPLWARWHVHHVASHQDGSGPAKVRRFALCLARVLAELLLRRPDLVHLHTSSDGSFVRKATILWLAKAARVPVVLHVHSGRFHDFHRTAPAPLRALIRRSLIGADAVVALDELWVRRLGEIAPGARFAIVPNAVPVPPAPPDRPDRPPHVVFLGRIWEKKGAFTLVESWAKALSEVRGTTGDGAHLTMAGDGDPERARALAAALGVDGAVTVHDWLPKAEVDALLDAADVLVLPSLGEGQPMVVLEAMARGLAVVATDVGGIPGLVTDGREGLLVPPSDGARLTEALVAVLADPARRRAMGAAAHHRAATEFDVDVVSRRVEDLYADLLTPGRRGRAELS</sequence>
<protein>
    <submittedName>
        <fullName evidence="4">Glycosyltransferase involved in cell wall biosynthesis</fullName>
    </submittedName>
</protein>
<evidence type="ECO:0000313" key="4">
    <source>
        <dbReference type="EMBL" id="PVZ07996.1"/>
    </source>
</evidence>
<feature type="domain" description="Glycosyltransferase subfamily 4-like N-terminal" evidence="3">
    <location>
        <begin position="53"/>
        <end position="155"/>
    </location>
</feature>
<proteinExistence type="predicted"/>
<organism evidence="4 5">
    <name type="scientific">Actinomycetospora cinnamomea</name>
    <dbReference type="NCBI Taxonomy" id="663609"/>
    <lineage>
        <taxon>Bacteria</taxon>
        <taxon>Bacillati</taxon>
        <taxon>Actinomycetota</taxon>
        <taxon>Actinomycetes</taxon>
        <taxon>Pseudonocardiales</taxon>
        <taxon>Pseudonocardiaceae</taxon>
        <taxon>Actinomycetospora</taxon>
    </lineage>
</organism>
<keyword evidence="2 4" id="KW-0808">Transferase</keyword>
<dbReference type="PANTHER" id="PTHR12526:SF510">
    <property type="entry name" value="D-INOSITOL 3-PHOSPHATE GLYCOSYLTRANSFERASE"/>
    <property type="match status" value="1"/>
</dbReference>